<keyword evidence="8" id="KW-0812">Transmembrane</keyword>
<gene>
    <name evidence="9" type="ORF">K444DRAFT_530186</name>
</gene>
<feature type="binding site" description="axial binding residue" evidence="6">
    <location>
        <position position="448"/>
    </location>
    <ligand>
        <name>heme</name>
        <dbReference type="ChEBI" id="CHEBI:30413"/>
    </ligand>
    <ligandPart>
        <name>Fe</name>
        <dbReference type="ChEBI" id="CHEBI:18248"/>
    </ligandPart>
</feature>
<dbReference type="PANTHER" id="PTHR24305">
    <property type="entry name" value="CYTOCHROME P450"/>
    <property type="match status" value="1"/>
</dbReference>
<dbReference type="PANTHER" id="PTHR24305:SF210">
    <property type="entry name" value="CYTOCHROME P450 MONOOXYGENASE ASQL-RELATED"/>
    <property type="match status" value="1"/>
</dbReference>
<keyword evidence="8" id="KW-1133">Transmembrane helix</keyword>
<evidence type="ECO:0000256" key="8">
    <source>
        <dbReference type="SAM" id="Phobius"/>
    </source>
</evidence>
<evidence type="ECO:0000256" key="6">
    <source>
        <dbReference type="PIRSR" id="PIRSR602401-1"/>
    </source>
</evidence>
<dbReference type="GO" id="GO:0004497">
    <property type="term" value="F:monooxygenase activity"/>
    <property type="evidence" value="ECO:0007669"/>
    <property type="project" value="UniProtKB-KW"/>
</dbReference>
<dbReference type="InterPro" id="IPR017972">
    <property type="entry name" value="Cyt_P450_CS"/>
</dbReference>
<accession>A0A2J6T8T9</accession>
<dbReference type="Pfam" id="PF00067">
    <property type="entry name" value="p450"/>
    <property type="match status" value="1"/>
</dbReference>
<dbReference type="InterPro" id="IPR001128">
    <property type="entry name" value="Cyt_P450"/>
</dbReference>
<dbReference type="GO" id="GO:0020037">
    <property type="term" value="F:heme binding"/>
    <property type="evidence" value="ECO:0007669"/>
    <property type="project" value="InterPro"/>
</dbReference>
<dbReference type="RefSeq" id="XP_024736353.1">
    <property type="nucleotide sequence ID" value="XM_024874880.1"/>
</dbReference>
<evidence type="ECO:0000256" key="7">
    <source>
        <dbReference type="RuleBase" id="RU000461"/>
    </source>
</evidence>
<protein>
    <submittedName>
        <fullName evidence="9">Cytochrome P450</fullName>
    </submittedName>
</protein>
<dbReference type="Gene3D" id="1.10.630.10">
    <property type="entry name" value="Cytochrome P450"/>
    <property type="match status" value="1"/>
</dbReference>
<dbReference type="STRING" id="1095630.A0A2J6T8T9"/>
<evidence type="ECO:0000256" key="5">
    <source>
        <dbReference type="ARBA" id="ARBA00023004"/>
    </source>
</evidence>
<evidence type="ECO:0000256" key="2">
    <source>
        <dbReference type="ARBA" id="ARBA00010617"/>
    </source>
</evidence>
<dbReference type="GO" id="GO:0016705">
    <property type="term" value="F:oxidoreductase activity, acting on paired donors, with incorporation or reduction of molecular oxygen"/>
    <property type="evidence" value="ECO:0007669"/>
    <property type="project" value="InterPro"/>
</dbReference>
<evidence type="ECO:0000256" key="1">
    <source>
        <dbReference type="ARBA" id="ARBA00001971"/>
    </source>
</evidence>
<dbReference type="PRINTS" id="PR00463">
    <property type="entry name" value="EP450I"/>
</dbReference>
<keyword evidence="7" id="KW-0503">Monooxygenase</keyword>
<reference evidence="9 10" key="1">
    <citation type="submission" date="2016-04" db="EMBL/GenBank/DDBJ databases">
        <title>A degradative enzymes factory behind the ericoid mycorrhizal symbiosis.</title>
        <authorList>
            <consortium name="DOE Joint Genome Institute"/>
            <person name="Martino E."/>
            <person name="Morin E."/>
            <person name="Grelet G."/>
            <person name="Kuo A."/>
            <person name="Kohler A."/>
            <person name="Daghino S."/>
            <person name="Barry K."/>
            <person name="Choi C."/>
            <person name="Cichocki N."/>
            <person name="Clum A."/>
            <person name="Copeland A."/>
            <person name="Hainaut M."/>
            <person name="Haridas S."/>
            <person name="Labutti K."/>
            <person name="Lindquist E."/>
            <person name="Lipzen A."/>
            <person name="Khouja H.-R."/>
            <person name="Murat C."/>
            <person name="Ohm R."/>
            <person name="Olson A."/>
            <person name="Spatafora J."/>
            <person name="Veneault-Fourrey C."/>
            <person name="Henrissat B."/>
            <person name="Grigoriev I."/>
            <person name="Martin F."/>
            <person name="Perotto S."/>
        </authorList>
    </citation>
    <scope>NUCLEOTIDE SEQUENCE [LARGE SCALE GENOMIC DNA]</scope>
    <source>
        <strain evidence="9 10">E</strain>
    </source>
</reference>
<keyword evidence="10" id="KW-1185">Reference proteome</keyword>
<organism evidence="9 10">
    <name type="scientific">Hyaloscypha bicolor E</name>
    <dbReference type="NCBI Taxonomy" id="1095630"/>
    <lineage>
        <taxon>Eukaryota</taxon>
        <taxon>Fungi</taxon>
        <taxon>Dikarya</taxon>
        <taxon>Ascomycota</taxon>
        <taxon>Pezizomycotina</taxon>
        <taxon>Leotiomycetes</taxon>
        <taxon>Helotiales</taxon>
        <taxon>Hyaloscyphaceae</taxon>
        <taxon>Hyaloscypha</taxon>
        <taxon>Hyaloscypha bicolor</taxon>
    </lineage>
</organism>
<sequence>MASVLSRDLAIWVVIIAVAYILFCIIIYRVYIHPLSKYPGPFLWKISRLPQTYYLFRGTLPWKIHQLHEKYGPVVRLAPNELSYTTVDAWHDIYTRLPDRSQLKKDLSFAASGASKAGENGPMLELDDEQHARLRRNMSHAFSNANLREQEPIIMKYTNQSIDLLKSQAGEPVDLSEIFNFLTFDIAGDMVFGDSFNCLTSATLHPWINFIFARISGAALISAAAKFWPFSFLFTPFIDKKLLEGDLKHATLSKERLDARLKIDEARGDFTTHLLRKLNDPHGISYLELVETSRMLIVGGAETTATLLTGLLYYLLSSQSPLTKKPYLFTLTAAIRKQLSSPSEITLPSLETKDLAYLSASINEGLRLFPPIPGNLRRIVPKGGKLISGNWVPAGTLVAVNVLSANTYSGNFLYPHEFRPERWFKDAKGFEGDNLGAVKPFSLGPRNCIGKGLAIMEMKLILTTLLWHFDIELAEESKDWMDRVRVIGFFVKPKLMVKLKEKEGSAEEFRQWELAHGLDNAAPNGAKLEVESL</sequence>
<dbReference type="CDD" id="cd11058">
    <property type="entry name" value="CYP60B-like"/>
    <property type="match status" value="1"/>
</dbReference>
<keyword evidence="3 6" id="KW-0349">Heme</keyword>
<evidence type="ECO:0000313" key="9">
    <source>
        <dbReference type="EMBL" id="PMD59449.1"/>
    </source>
</evidence>
<dbReference type="AlphaFoldDB" id="A0A2J6T8T9"/>
<evidence type="ECO:0000256" key="3">
    <source>
        <dbReference type="ARBA" id="ARBA00022617"/>
    </source>
</evidence>
<dbReference type="OrthoDB" id="1470350at2759"/>
<evidence type="ECO:0000256" key="4">
    <source>
        <dbReference type="ARBA" id="ARBA00022723"/>
    </source>
</evidence>
<dbReference type="InterPro" id="IPR002401">
    <property type="entry name" value="Cyt_P450_E_grp-I"/>
</dbReference>
<proteinExistence type="inferred from homology"/>
<keyword evidence="4 6" id="KW-0479">Metal-binding</keyword>
<keyword evidence="7" id="KW-0560">Oxidoreductase</keyword>
<comment type="similarity">
    <text evidence="2 7">Belongs to the cytochrome P450 family.</text>
</comment>
<dbReference type="SUPFAM" id="SSF48264">
    <property type="entry name" value="Cytochrome P450"/>
    <property type="match status" value="1"/>
</dbReference>
<dbReference type="PROSITE" id="PS00086">
    <property type="entry name" value="CYTOCHROME_P450"/>
    <property type="match status" value="1"/>
</dbReference>
<dbReference type="InParanoid" id="A0A2J6T8T9"/>
<dbReference type="InterPro" id="IPR036396">
    <property type="entry name" value="Cyt_P450_sf"/>
</dbReference>
<dbReference type="PRINTS" id="PR00385">
    <property type="entry name" value="P450"/>
</dbReference>
<comment type="cofactor">
    <cofactor evidence="1 6">
        <name>heme</name>
        <dbReference type="ChEBI" id="CHEBI:30413"/>
    </cofactor>
</comment>
<feature type="transmembrane region" description="Helical" evidence="8">
    <location>
        <begin position="9"/>
        <end position="31"/>
    </location>
</feature>
<keyword evidence="5 6" id="KW-0408">Iron</keyword>
<dbReference type="InterPro" id="IPR050121">
    <property type="entry name" value="Cytochrome_P450_monoxygenase"/>
</dbReference>
<dbReference type="Proteomes" id="UP000235371">
    <property type="component" value="Unassembled WGS sequence"/>
</dbReference>
<dbReference type="GeneID" id="36582960"/>
<dbReference type="GO" id="GO:0005506">
    <property type="term" value="F:iron ion binding"/>
    <property type="evidence" value="ECO:0007669"/>
    <property type="project" value="InterPro"/>
</dbReference>
<evidence type="ECO:0000313" key="10">
    <source>
        <dbReference type="Proteomes" id="UP000235371"/>
    </source>
</evidence>
<keyword evidence="8" id="KW-0472">Membrane</keyword>
<name>A0A2J6T8T9_9HELO</name>
<dbReference type="EMBL" id="KZ613816">
    <property type="protein sequence ID" value="PMD59449.1"/>
    <property type="molecule type" value="Genomic_DNA"/>
</dbReference>